<reference evidence="3" key="3">
    <citation type="submission" date="2025-09" db="UniProtKB">
        <authorList>
            <consortium name="Ensembl"/>
        </authorList>
    </citation>
    <scope>IDENTIFICATION</scope>
</reference>
<dbReference type="GeneTree" id="ENSGT00900000141021"/>
<dbReference type="Proteomes" id="UP000008672">
    <property type="component" value="Unassembled WGS sequence"/>
</dbReference>
<gene>
    <name evidence="3" type="primary">IER2</name>
</gene>
<dbReference type="FunCoup" id="H3B238">
    <property type="interactions" value="1325"/>
</dbReference>
<name>H3B238_LATCH</name>
<dbReference type="EMBL" id="AFYH01056314">
    <property type="status" value="NOT_ANNOTATED_CDS"/>
    <property type="molecule type" value="Genomic_DNA"/>
</dbReference>
<reference evidence="3" key="2">
    <citation type="submission" date="2025-08" db="UniProtKB">
        <authorList>
            <consortium name="Ensembl"/>
        </authorList>
    </citation>
    <scope>IDENTIFICATION</scope>
</reference>
<dbReference type="InParanoid" id="H3B238"/>
<dbReference type="Ensembl" id="ENSLACT00000016069.1">
    <property type="protein sequence ID" value="ENSLACP00000015959.1"/>
    <property type="gene ID" value="ENSLACG00000014052.1"/>
</dbReference>
<dbReference type="AlphaFoldDB" id="H3B238"/>
<evidence type="ECO:0000313" key="4">
    <source>
        <dbReference type="Proteomes" id="UP000008672"/>
    </source>
</evidence>
<keyword evidence="4" id="KW-1185">Reference proteome</keyword>
<sequence length="224" mass="24823">MEVKAEAQKIMTLAVMKLYNSRLQKGGMKLHRNLLLSLVMRNAKEMYLSAKLEAGRAFPSEQEERMVTEPDTPAMETIGSISEDNNNADTETQPTDCHNTEDPEVTKTVVTEMETDCNSCDKPTGNRQSRKRSSPAGKKGSEPESVPSKKARLEEEPQQEQGDQKNAYHHNVSSLVKVMEASFSGFLGHVTCSDPPSCDQKSTCRHGERMLTKMSTLVRAVGVC</sequence>
<dbReference type="STRING" id="7897.ENSLACP00000015959"/>
<protein>
    <submittedName>
        <fullName evidence="3">Immediate early response 2</fullName>
    </submittedName>
</protein>
<dbReference type="Pfam" id="PF05760">
    <property type="entry name" value="IER"/>
    <property type="match status" value="2"/>
</dbReference>
<dbReference type="eggNOG" id="ENOG502S19F">
    <property type="taxonomic scope" value="Eukaryota"/>
</dbReference>
<evidence type="ECO:0000256" key="1">
    <source>
        <dbReference type="ARBA" id="ARBA00006186"/>
    </source>
</evidence>
<organism evidence="3 4">
    <name type="scientific">Latimeria chalumnae</name>
    <name type="common">Coelacanth</name>
    <dbReference type="NCBI Taxonomy" id="7897"/>
    <lineage>
        <taxon>Eukaryota</taxon>
        <taxon>Metazoa</taxon>
        <taxon>Chordata</taxon>
        <taxon>Craniata</taxon>
        <taxon>Vertebrata</taxon>
        <taxon>Euteleostomi</taxon>
        <taxon>Coelacanthiformes</taxon>
        <taxon>Coelacanthidae</taxon>
        <taxon>Latimeria</taxon>
    </lineage>
</organism>
<evidence type="ECO:0000313" key="3">
    <source>
        <dbReference type="Ensembl" id="ENSLACP00000015959.1"/>
    </source>
</evidence>
<dbReference type="OMA" id="MVMRSAR"/>
<accession>H3B238</accession>
<dbReference type="HOGENOM" id="CLU_1234685_0_0_1"/>
<dbReference type="InterPro" id="IPR008653">
    <property type="entry name" value="IER"/>
</dbReference>
<evidence type="ECO:0000256" key="2">
    <source>
        <dbReference type="SAM" id="MobiDB-lite"/>
    </source>
</evidence>
<feature type="region of interest" description="Disordered" evidence="2">
    <location>
        <begin position="59"/>
        <end position="103"/>
    </location>
</feature>
<comment type="similarity">
    <text evidence="1">Belongs to the IER family.</text>
</comment>
<feature type="compositionally biased region" description="Polar residues" evidence="2">
    <location>
        <begin position="79"/>
        <end position="97"/>
    </location>
</feature>
<reference evidence="4" key="1">
    <citation type="submission" date="2011-08" db="EMBL/GenBank/DDBJ databases">
        <title>The draft genome of Latimeria chalumnae.</title>
        <authorList>
            <person name="Di Palma F."/>
            <person name="Alfoldi J."/>
            <person name="Johnson J."/>
            <person name="Berlin A."/>
            <person name="Gnerre S."/>
            <person name="Jaffe D."/>
            <person name="MacCallum I."/>
            <person name="Young S."/>
            <person name="Walker B.J."/>
            <person name="Lander E."/>
            <person name="Lindblad-Toh K."/>
        </authorList>
    </citation>
    <scope>NUCLEOTIDE SEQUENCE [LARGE SCALE GENOMIC DNA]</scope>
    <source>
        <strain evidence="4">Wild caught</strain>
    </source>
</reference>
<feature type="region of interest" description="Disordered" evidence="2">
    <location>
        <begin position="115"/>
        <end position="167"/>
    </location>
</feature>
<dbReference type="Bgee" id="ENSLACG00000014052">
    <property type="expression patterns" value="Expressed in pelvic fin and 6 other cell types or tissues"/>
</dbReference>
<dbReference type="PANTHER" id="PTHR15895">
    <property type="entry name" value="IMMEDIATE EARLY RESPONSE GENE"/>
    <property type="match status" value="1"/>
</dbReference>
<proteinExistence type="inferred from homology"/>